<evidence type="ECO:0000313" key="13">
    <source>
        <dbReference type="RefSeq" id="XP_027196594.1"/>
    </source>
</evidence>
<dbReference type="InterPro" id="IPR032037">
    <property type="entry name" value="MMACHC"/>
</dbReference>
<comment type="cofactor">
    <cofactor evidence="2">
        <name>FAD</name>
        <dbReference type="ChEBI" id="CHEBI:57692"/>
    </cofactor>
</comment>
<keyword evidence="8" id="KW-0274">FAD</keyword>
<gene>
    <name evidence="13" type="primary">LOC113791070</name>
</gene>
<dbReference type="OrthoDB" id="409189at2759"/>
<keyword evidence="5" id="KW-0963">Cytoplasm</keyword>
<reference evidence="13" key="1">
    <citation type="submission" date="2025-08" db="UniProtKB">
        <authorList>
            <consortium name="RefSeq"/>
        </authorList>
    </citation>
    <scope>IDENTIFICATION</scope>
    <source>
        <strain evidence="13">Airmid</strain>
    </source>
</reference>
<dbReference type="GO" id="GO:0032451">
    <property type="term" value="F:demethylase activity"/>
    <property type="evidence" value="ECO:0007669"/>
    <property type="project" value="TreeGrafter"/>
</dbReference>
<evidence type="ECO:0000256" key="5">
    <source>
        <dbReference type="ARBA" id="ARBA00022490"/>
    </source>
</evidence>
<comment type="cofactor">
    <cofactor evidence="1">
        <name>FMN</name>
        <dbReference type="ChEBI" id="CHEBI:58210"/>
    </cofactor>
</comment>
<evidence type="ECO:0000313" key="12">
    <source>
        <dbReference type="Proteomes" id="UP000515146"/>
    </source>
</evidence>
<dbReference type="GO" id="GO:0009235">
    <property type="term" value="P:cobalamin metabolic process"/>
    <property type="evidence" value="ECO:0007669"/>
    <property type="project" value="TreeGrafter"/>
</dbReference>
<evidence type="ECO:0000256" key="1">
    <source>
        <dbReference type="ARBA" id="ARBA00001917"/>
    </source>
</evidence>
<evidence type="ECO:0000256" key="3">
    <source>
        <dbReference type="ARBA" id="ARBA00004496"/>
    </source>
</evidence>
<evidence type="ECO:0000256" key="9">
    <source>
        <dbReference type="ARBA" id="ARBA00022857"/>
    </source>
</evidence>
<dbReference type="PANTHER" id="PTHR31457:SF2">
    <property type="entry name" value="CYANOCOBALAMIN REDUCTASE _ ALKYLCOBALAMIN DEALKYLASE"/>
    <property type="match status" value="1"/>
</dbReference>
<evidence type="ECO:0000256" key="6">
    <source>
        <dbReference type="ARBA" id="ARBA00022630"/>
    </source>
</evidence>
<comment type="subcellular location">
    <subcellularLocation>
        <location evidence="3">Cytoplasm</location>
    </subcellularLocation>
</comment>
<evidence type="ECO:0000256" key="8">
    <source>
        <dbReference type="ARBA" id="ARBA00022827"/>
    </source>
</evidence>
<dbReference type="OMA" id="FQVGWYN"/>
<keyword evidence="9" id="KW-0521">NADP</keyword>
<dbReference type="GO" id="GO:0005737">
    <property type="term" value="C:cytoplasm"/>
    <property type="evidence" value="ECO:0007669"/>
    <property type="project" value="UniProtKB-SubCell"/>
</dbReference>
<evidence type="ECO:0000256" key="2">
    <source>
        <dbReference type="ARBA" id="ARBA00001974"/>
    </source>
</evidence>
<evidence type="ECO:0000256" key="11">
    <source>
        <dbReference type="ARBA" id="ARBA00031313"/>
    </source>
</evidence>
<name>A0A6P6XXF2_DERPT</name>
<dbReference type="Pfam" id="PF16690">
    <property type="entry name" value="MMACHC"/>
    <property type="match status" value="1"/>
</dbReference>
<keyword evidence="12" id="KW-1185">Reference proteome</keyword>
<keyword evidence="6" id="KW-0285">Flavoprotein</keyword>
<keyword evidence="7" id="KW-0288">FMN</keyword>
<sequence length="272" mass="32090">MLPEKLEQRFNDLGLEINYFKIGWYNDAVNTEYHLPYPNDTLAFVVLSTPSWFEKAFLPFLAKNLDPSTINNSDDLDQNHGCLSMNCRDPVDQCMRHHFEILAKEISSTLCTEVDSIHDFELLMPYRRPRVLLQTAAHISGAAYYYRLPKRENIVHKLGVCVHPEYGGWFGLRGVFVLKQILVPDLVRKQPVNVIPDIQQQEALLKLFNERWRDGSYRDFIPVKSRYSELQFKYFTLEPRQRFEFIRQEIFPKLNELISVNDFPNQEQSNFH</sequence>
<dbReference type="Proteomes" id="UP000515146">
    <property type="component" value="Unplaced"/>
</dbReference>
<dbReference type="AlphaFoldDB" id="A0A6P6XXF2"/>
<organism evidence="12 13">
    <name type="scientific">Dermatophagoides pteronyssinus</name>
    <name type="common">European house dust mite</name>
    <dbReference type="NCBI Taxonomy" id="6956"/>
    <lineage>
        <taxon>Eukaryota</taxon>
        <taxon>Metazoa</taxon>
        <taxon>Ecdysozoa</taxon>
        <taxon>Arthropoda</taxon>
        <taxon>Chelicerata</taxon>
        <taxon>Arachnida</taxon>
        <taxon>Acari</taxon>
        <taxon>Acariformes</taxon>
        <taxon>Sarcoptiformes</taxon>
        <taxon>Astigmata</taxon>
        <taxon>Psoroptidia</taxon>
        <taxon>Analgoidea</taxon>
        <taxon>Pyroglyphidae</taxon>
        <taxon>Dermatophagoidinae</taxon>
        <taxon>Dermatophagoides</taxon>
    </lineage>
</organism>
<dbReference type="KEGG" id="dpte:113791070"/>
<accession>A0A6P6XXF2</accession>
<evidence type="ECO:0000256" key="7">
    <source>
        <dbReference type="ARBA" id="ARBA00022643"/>
    </source>
</evidence>
<evidence type="ECO:0000256" key="4">
    <source>
        <dbReference type="ARBA" id="ARBA00007762"/>
    </source>
</evidence>
<dbReference type="InParanoid" id="A0A6P6XXF2"/>
<evidence type="ECO:0000256" key="10">
    <source>
        <dbReference type="ARBA" id="ARBA00023002"/>
    </source>
</evidence>
<proteinExistence type="inferred from homology"/>
<dbReference type="PANTHER" id="PTHR31457">
    <property type="entry name" value="METHYLMALONIC ACIDURIA AND HOMOCYSTINURIA TYPE C PROTEIN"/>
    <property type="match status" value="1"/>
</dbReference>
<dbReference type="RefSeq" id="XP_027196594.1">
    <property type="nucleotide sequence ID" value="XM_027340793.1"/>
</dbReference>
<dbReference type="GO" id="GO:0033787">
    <property type="term" value="F:cyanocobalamin reductase (cyanide-eliminating) (NADP+) activity"/>
    <property type="evidence" value="ECO:0007669"/>
    <property type="project" value="TreeGrafter"/>
</dbReference>
<dbReference type="GO" id="GO:0071949">
    <property type="term" value="F:FAD binding"/>
    <property type="evidence" value="ECO:0007669"/>
    <property type="project" value="TreeGrafter"/>
</dbReference>
<protein>
    <recommendedName>
        <fullName evidence="11">Cyanocobalamin reductase (cyanide-eliminating)</fullName>
    </recommendedName>
</protein>
<dbReference type="CDD" id="cd12959">
    <property type="entry name" value="MMACHC-like"/>
    <property type="match status" value="1"/>
</dbReference>
<comment type="similarity">
    <text evidence="4">Belongs to the MMACHC family.</text>
</comment>
<keyword evidence="10" id="KW-0560">Oxidoreductase</keyword>